<dbReference type="InterPro" id="IPR036259">
    <property type="entry name" value="MFS_trans_sf"/>
</dbReference>
<gene>
    <name evidence="6" type="ORF">IPOD504_LOCUS14852</name>
</gene>
<feature type="transmembrane region" description="Helical" evidence="5">
    <location>
        <begin position="203"/>
        <end position="222"/>
    </location>
</feature>
<keyword evidence="7" id="KW-1185">Reference proteome</keyword>
<feature type="non-terminal residue" evidence="6">
    <location>
        <position position="1"/>
    </location>
</feature>
<name>A0ABN8J0H7_9NEOP</name>
<evidence type="ECO:0008006" key="8">
    <source>
        <dbReference type="Google" id="ProtNLM"/>
    </source>
</evidence>
<dbReference type="SUPFAM" id="SSF103473">
    <property type="entry name" value="MFS general substrate transporter"/>
    <property type="match status" value="1"/>
</dbReference>
<evidence type="ECO:0000313" key="6">
    <source>
        <dbReference type="EMBL" id="CAH2070805.1"/>
    </source>
</evidence>
<evidence type="ECO:0000256" key="2">
    <source>
        <dbReference type="ARBA" id="ARBA00022692"/>
    </source>
</evidence>
<dbReference type="EMBL" id="OW152818">
    <property type="protein sequence ID" value="CAH2070805.1"/>
    <property type="molecule type" value="Genomic_DNA"/>
</dbReference>
<dbReference type="InterPro" id="IPR005829">
    <property type="entry name" value="Sugar_transporter_CS"/>
</dbReference>
<organism evidence="6 7">
    <name type="scientific">Iphiclides podalirius</name>
    <name type="common">scarce swallowtail</name>
    <dbReference type="NCBI Taxonomy" id="110791"/>
    <lineage>
        <taxon>Eukaryota</taxon>
        <taxon>Metazoa</taxon>
        <taxon>Ecdysozoa</taxon>
        <taxon>Arthropoda</taxon>
        <taxon>Hexapoda</taxon>
        <taxon>Insecta</taxon>
        <taxon>Pterygota</taxon>
        <taxon>Neoptera</taxon>
        <taxon>Endopterygota</taxon>
        <taxon>Lepidoptera</taxon>
        <taxon>Glossata</taxon>
        <taxon>Ditrysia</taxon>
        <taxon>Papilionoidea</taxon>
        <taxon>Papilionidae</taxon>
        <taxon>Papilioninae</taxon>
        <taxon>Iphiclides</taxon>
    </lineage>
</organism>
<evidence type="ECO:0000256" key="5">
    <source>
        <dbReference type="SAM" id="Phobius"/>
    </source>
</evidence>
<comment type="subcellular location">
    <subcellularLocation>
        <location evidence="1">Membrane</location>
        <topology evidence="1">Multi-pass membrane protein</topology>
    </subcellularLocation>
</comment>
<accession>A0ABN8J0H7</accession>
<keyword evidence="4 5" id="KW-0472">Membrane</keyword>
<dbReference type="PROSITE" id="PS00217">
    <property type="entry name" value="SUGAR_TRANSPORT_2"/>
    <property type="match status" value="1"/>
</dbReference>
<dbReference type="PANTHER" id="PTHR24064">
    <property type="entry name" value="SOLUTE CARRIER FAMILY 22 MEMBER"/>
    <property type="match status" value="1"/>
</dbReference>
<evidence type="ECO:0000256" key="1">
    <source>
        <dbReference type="ARBA" id="ARBA00004141"/>
    </source>
</evidence>
<keyword evidence="2 5" id="KW-0812">Transmembrane</keyword>
<dbReference type="Gene3D" id="1.20.1250.20">
    <property type="entry name" value="MFS general substrate transporter like domains"/>
    <property type="match status" value="1"/>
</dbReference>
<evidence type="ECO:0000256" key="3">
    <source>
        <dbReference type="ARBA" id="ARBA00022989"/>
    </source>
</evidence>
<dbReference type="InterPro" id="IPR005828">
    <property type="entry name" value="MFS_sugar_transport-like"/>
</dbReference>
<reference evidence="6" key="1">
    <citation type="submission" date="2022-03" db="EMBL/GenBank/DDBJ databases">
        <authorList>
            <person name="Martin H S."/>
        </authorList>
    </citation>
    <scope>NUCLEOTIDE SEQUENCE</scope>
</reference>
<evidence type="ECO:0000313" key="7">
    <source>
        <dbReference type="Proteomes" id="UP000837857"/>
    </source>
</evidence>
<evidence type="ECO:0000256" key="4">
    <source>
        <dbReference type="ARBA" id="ARBA00023136"/>
    </source>
</evidence>
<feature type="transmembrane region" description="Helical" evidence="5">
    <location>
        <begin position="145"/>
        <end position="165"/>
    </location>
</feature>
<sequence length="248" mass="27715">MKDVFSRVLRVSPTKKEDNRSVESQDYVADAIGTFGPWQAAVCTATVLTRFIVMWNMTSIFFLTPETVFKCVEFKKSPVEEVANSTCYDSCLKYAYSNQGLNTTLISDYGLICEWQWLASFAQSIMMFGILIGTMLFGWISDSCFRFITGMATGGALTIPVVYVMEIIDKDHREAASCYLVQPDGLAQASLAVFALLSPTWNIYILGYSVAAIIILILVLFVPESPRWLISHGRIDEAIDVMTKAAKW</sequence>
<proteinExistence type="predicted"/>
<dbReference type="Pfam" id="PF00083">
    <property type="entry name" value="Sugar_tr"/>
    <property type="match status" value="1"/>
</dbReference>
<protein>
    <recommendedName>
        <fullName evidence="8">Major facilitator superfamily (MFS) profile domain-containing protein</fullName>
    </recommendedName>
</protein>
<keyword evidence="3 5" id="KW-1133">Transmembrane helix</keyword>
<dbReference type="Proteomes" id="UP000837857">
    <property type="component" value="Chromosome 6"/>
</dbReference>
<feature type="transmembrane region" description="Helical" evidence="5">
    <location>
        <begin position="117"/>
        <end position="139"/>
    </location>
</feature>